<evidence type="ECO:0000256" key="1">
    <source>
        <dbReference type="SAM" id="Phobius"/>
    </source>
</evidence>
<keyword evidence="4" id="KW-1185">Reference proteome</keyword>
<dbReference type="EMBL" id="JBHSZH010000005">
    <property type="protein sequence ID" value="MFC7079545.1"/>
    <property type="molecule type" value="Genomic_DNA"/>
</dbReference>
<organism evidence="2 4">
    <name type="scientific">Halorussus caseinilyticus</name>
    <dbReference type="NCBI Taxonomy" id="3034025"/>
    <lineage>
        <taxon>Archaea</taxon>
        <taxon>Methanobacteriati</taxon>
        <taxon>Methanobacteriota</taxon>
        <taxon>Stenosarchaea group</taxon>
        <taxon>Halobacteria</taxon>
        <taxon>Halobacteriales</taxon>
        <taxon>Haladaptataceae</taxon>
        <taxon>Halorussus</taxon>
    </lineage>
</organism>
<comment type="caution">
    <text evidence="2">The sequence shown here is derived from an EMBL/GenBank/DDBJ whole genome shotgun (WGS) entry which is preliminary data.</text>
</comment>
<keyword evidence="1" id="KW-0812">Transmembrane</keyword>
<evidence type="ECO:0000313" key="2">
    <source>
        <dbReference type="EMBL" id="MFC7079545.1"/>
    </source>
</evidence>
<name>A0ABD5WKW6_9EURY</name>
<keyword evidence="1" id="KW-0472">Membrane</keyword>
<dbReference type="EMBL" id="JBHSZH010000005">
    <property type="protein sequence ID" value="MFC7082564.1"/>
    <property type="molecule type" value="Genomic_DNA"/>
</dbReference>
<dbReference type="Pfam" id="PF26071">
    <property type="entry name" value="DUF8028"/>
    <property type="match status" value="1"/>
</dbReference>
<proteinExistence type="predicted"/>
<gene>
    <name evidence="2" type="ORF">ACFQJ6_04675</name>
    <name evidence="3" type="ORF">ACFQJ6_23310</name>
</gene>
<protein>
    <submittedName>
        <fullName evidence="2">Uncharacterized protein</fullName>
    </submittedName>
</protein>
<evidence type="ECO:0000313" key="4">
    <source>
        <dbReference type="Proteomes" id="UP001596407"/>
    </source>
</evidence>
<keyword evidence="1" id="KW-1133">Transmembrane helix</keyword>
<feature type="transmembrane region" description="Helical" evidence="1">
    <location>
        <begin position="35"/>
        <end position="53"/>
    </location>
</feature>
<feature type="transmembrane region" description="Helical" evidence="1">
    <location>
        <begin position="65"/>
        <end position="83"/>
    </location>
</feature>
<dbReference type="InterPro" id="IPR058341">
    <property type="entry name" value="DUF8028"/>
</dbReference>
<dbReference type="RefSeq" id="WP_382209036.1">
    <property type="nucleotide sequence ID" value="NZ_JBHSZH010000005.1"/>
</dbReference>
<sequence length="86" mass="9289">MPSPLSEQATRLPDDAYSGLRNGVESALKTLTAPFQFAGFWSAVALPLFYLPMFADGFTADERSAFAVLVAAHVLALVVGHGYRRD</sequence>
<reference evidence="2" key="1">
    <citation type="journal article" date="2014" name="Int. J. Syst. Evol. Microbiol.">
        <title>Complete genome sequence of Corynebacterium casei LMG S-19264T (=DSM 44701T), isolated from a smear-ripened cheese.</title>
        <authorList>
            <consortium name="US DOE Joint Genome Institute (JGI-PGF)"/>
            <person name="Walter F."/>
            <person name="Albersmeier A."/>
            <person name="Kalinowski J."/>
            <person name="Ruckert C."/>
        </authorList>
    </citation>
    <scope>NUCLEOTIDE SEQUENCE [LARGE SCALE GENOMIC DNA]</scope>
    <source>
        <strain evidence="2">CCM 7472</strain>
    </source>
</reference>
<dbReference type="AlphaFoldDB" id="A0ABD5WKW6"/>
<reference evidence="2" key="3">
    <citation type="submission" date="2024-09" db="EMBL/GenBank/DDBJ databases">
        <authorList>
            <person name="Sun Q."/>
        </authorList>
    </citation>
    <scope>NUCLEOTIDE SEQUENCE</scope>
    <source>
        <strain evidence="2">CCM 7472</strain>
    </source>
</reference>
<reference evidence="4" key="2">
    <citation type="journal article" date="2019" name="Int. J. Syst. Evol. Microbiol.">
        <title>The Global Catalogue of Microorganisms (GCM) 10K type strain sequencing project: providing services to taxonomists for standard genome sequencing and annotation.</title>
        <authorList>
            <consortium name="The Broad Institute Genomics Platform"/>
            <consortium name="The Broad Institute Genome Sequencing Center for Infectious Disease"/>
            <person name="Wu L."/>
            <person name="Ma J."/>
        </authorList>
    </citation>
    <scope>NUCLEOTIDE SEQUENCE [LARGE SCALE GENOMIC DNA]</scope>
    <source>
        <strain evidence="4">DT72</strain>
    </source>
</reference>
<evidence type="ECO:0000313" key="3">
    <source>
        <dbReference type="EMBL" id="MFC7082564.1"/>
    </source>
</evidence>
<dbReference type="Proteomes" id="UP001596407">
    <property type="component" value="Unassembled WGS sequence"/>
</dbReference>
<accession>A0ABD5WKW6</accession>